<reference evidence="1" key="1">
    <citation type="submission" date="2019-07" db="EMBL/GenBank/DDBJ databases">
        <title>Phylogenomic Reclassification of ATCC Bacillus Strains and Various Taxa within the Genus Bacillus.</title>
        <authorList>
            <person name="Riojas M.A."/>
            <person name="Frank A.M."/>
            <person name="Fenn S.L."/>
            <person name="King S.P."/>
            <person name="Brower S.M."/>
            <person name="Hazbon M.H."/>
        </authorList>
    </citation>
    <scope>NUCLEOTIDE SEQUENCE</scope>
    <source>
        <strain evidence="1">NR-12239</strain>
    </source>
</reference>
<evidence type="ECO:0000313" key="2">
    <source>
        <dbReference type="Proteomes" id="UP001248134"/>
    </source>
</evidence>
<accession>A0AAJ1Z7H6</accession>
<evidence type="ECO:0008006" key="3">
    <source>
        <dbReference type="Google" id="ProtNLM"/>
    </source>
</evidence>
<comment type="caution">
    <text evidence="1">The sequence shown here is derived from an EMBL/GenBank/DDBJ whole genome shotgun (WGS) entry which is preliminary data.</text>
</comment>
<dbReference type="EMBL" id="VLYX01000021">
    <property type="protein sequence ID" value="MDR4327801.1"/>
    <property type="molecule type" value="Genomic_DNA"/>
</dbReference>
<organism evidence="1 2">
    <name type="scientific">Bacillus pseudomycoides</name>
    <dbReference type="NCBI Taxonomy" id="64104"/>
    <lineage>
        <taxon>Bacteria</taxon>
        <taxon>Bacillati</taxon>
        <taxon>Bacillota</taxon>
        <taxon>Bacilli</taxon>
        <taxon>Bacillales</taxon>
        <taxon>Bacillaceae</taxon>
        <taxon>Bacillus</taxon>
        <taxon>Bacillus cereus group</taxon>
    </lineage>
</organism>
<dbReference type="Proteomes" id="UP001248134">
    <property type="component" value="Unassembled WGS sequence"/>
</dbReference>
<name>A0AAJ1Z7H6_9BACI</name>
<dbReference type="AlphaFoldDB" id="A0AAJ1Z7H6"/>
<proteinExistence type="predicted"/>
<evidence type="ECO:0000313" key="1">
    <source>
        <dbReference type="EMBL" id="MDR4327801.1"/>
    </source>
</evidence>
<sequence>MAHYWEKIYSHFRYTVKEAQKVVDFPIKKPTYTAKGYELKKEKVDTDITLGKSKPIINSRYKKGEFSYTIYQSAIMEKGKDPFYFWVNDNDKIEHYELKGAKFTFAKTTGSNVKGIKMIVPAKGKDSSYQIVIIDDILNKAELEKIMISFLK</sequence>
<protein>
    <recommendedName>
        <fullName evidence="3">Beta-lactamase regulatory protein 1</fullName>
    </recommendedName>
</protein>
<gene>
    <name evidence="1" type="ORF">FOS08_18355</name>
</gene>